<name>A0A917QPC3_9ACTN</name>
<dbReference type="Proteomes" id="UP000637788">
    <property type="component" value="Unassembled WGS sequence"/>
</dbReference>
<keyword evidence="2" id="KW-1185">Reference proteome</keyword>
<gene>
    <name evidence="1" type="ORF">GCM10010094_23700</name>
</gene>
<reference evidence="1" key="1">
    <citation type="journal article" date="2014" name="Int. J. Syst. Evol. Microbiol.">
        <title>Complete genome sequence of Corynebacterium casei LMG S-19264T (=DSM 44701T), isolated from a smear-ripened cheese.</title>
        <authorList>
            <consortium name="US DOE Joint Genome Institute (JGI-PGF)"/>
            <person name="Walter F."/>
            <person name="Albersmeier A."/>
            <person name="Kalinowski J."/>
            <person name="Ruckert C."/>
        </authorList>
    </citation>
    <scope>NUCLEOTIDE SEQUENCE</scope>
    <source>
        <strain evidence="1">JCM 3035</strain>
    </source>
</reference>
<comment type="caution">
    <text evidence="1">The sequence shown here is derived from an EMBL/GenBank/DDBJ whole genome shotgun (WGS) entry which is preliminary data.</text>
</comment>
<reference evidence="1" key="2">
    <citation type="submission" date="2020-09" db="EMBL/GenBank/DDBJ databases">
        <authorList>
            <person name="Sun Q."/>
            <person name="Ohkuma M."/>
        </authorList>
    </citation>
    <scope>NUCLEOTIDE SEQUENCE</scope>
    <source>
        <strain evidence="1">JCM 3035</strain>
    </source>
</reference>
<protein>
    <submittedName>
        <fullName evidence="1">Uncharacterized protein</fullName>
    </submittedName>
</protein>
<dbReference type="EMBL" id="BMPQ01000004">
    <property type="protein sequence ID" value="GGK62325.1"/>
    <property type="molecule type" value="Genomic_DNA"/>
</dbReference>
<organism evidence="1 2">
    <name type="scientific">Streptomyces flaveus</name>
    <dbReference type="NCBI Taxonomy" id="66370"/>
    <lineage>
        <taxon>Bacteria</taxon>
        <taxon>Bacillati</taxon>
        <taxon>Actinomycetota</taxon>
        <taxon>Actinomycetes</taxon>
        <taxon>Kitasatosporales</taxon>
        <taxon>Streptomycetaceae</taxon>
        <taxon>Streptomyces</taxon>
        <taxon>Streptomyces aurantiacus group</taxon>
    </lineage>
</organism>
<accession>A0A917QPC3</accession>
<proteinExistence type="predicted"/>
<evidence type="ECO:0000313" key="1">
    <source>
        <dbReference type="EMBL" id="GGK62325.1"/>
    </source>
</evidence>
<dbReference type="AlphaFoldDB" id="A0A917QPC3"/>
<sequence length="50" mass="5143">MQTMFVGMVAGCGDDMADQAADLLGAEGYELSINVFAAPFAASAARMAVR</sequence>
<evidence type="ECO:0000313" key="2">
    <source>
        <dbReference type="Proteomes" id="UP000637788"/>
    </source>
</evidence>